<dbReference type="SUPFAM" id="SSF160544">
    <property type="entry name" value="EscU C-terminal domain-like"/>
    <property type="match status" value="1"/>
</dbReference>
<protein>
    <recommendedName>
        <fullName evidence="2">Flagellar biosynthetic protein FlhB</fullName>
    </recommendedName>
</protein>
<evidence type="ECO:0000256" key="4">
    <source>
        <dbReference type="ARBA" id="ARBA00025078"/>
    </source>
</evidence>
<dbReference type="Pfam" id="PF01312">
    <property type="entry name" value="Bac_export_2"/>
    <property type="match status" value="1"/>
</dbReference>
<evidence type="ECO:0000313" key="6">
    <source>
        <dbReference type="Proteomes" id="UP000032430"/>
    </source>
</evidence>
<dbReference type="InterPro" id="IPR006135">
    <property type="entry name" value="T3SS_substrate_exporter"/>
</dbReference>
<dbReference type="RefSeq" id="WP_045096295.1">
    <property type="nucleotide sequence ID" value="NZ_LN614827.1"/>
</dbReference>
<dbReference type="GO" id="GO:0009306">
    <property type="term" value="P:protein secretion"/>
    <property type="evidence" value="ECO:0007669"/>
    <property type="project" value="InterPro"/>
</dbReference>
<dbReference type="PANTHER" id="PTHR30531">
    <property type="entry name" value="FLAGELLAR BIOSYNTHETIC PROTEIN FLHB"/>
    <property type="match status" value="1"/>
</dbReference>
<dbReference type="GO" id="GO:0005886">
    <property type="term" value="C:plasma membrane"/>
    <property type="evidence" value="ECO:0007669"/>
    <property type="project" value="TreeGrafter"/>
</dbReference>
<dbReference type="Proteomes" id="UP000032430">
    <property type="component" value="Chromosome I"/>
</dbReference>
<comment type="function">
    <text evidence="4">Required for formation of the rod structure in the basal body of the flagellar apparatus. Together with FliI and FliH, may constitute the export apparatus of flagellin.</text>
</comment>
<dbReference type="InterPro" id="IPR029025">
    <property type="entry name" value="T3SS_substrate_exporter_C"/>
</dbReference>
<dbReference type="HOGENOM" id="CLU_041013_4_0_6"/>
<name>A0A098G5U7_9GAMM</name>
<evidence type="ECO:0000256" key="2">
    <source>
        <dbReference type="ARBA" id="ARBA00021622"/>
    </source>
</evidence>
<dbReference type="PANTHER" id="PTHR30531:SF12">
    <property type="entry name" value="FLAGELLAR BIOSYNTHETIC PROTEIN FLHB"/>
    <property type="match status" value="1"/>
</dbReference>
<dbReference type="KEGG" id="lfa:LFA_2507"/>
<dbReference type="Gene3D" id="3.40.1690.10">
    <property type="entry name" value="secretion proteins EscU"/>
    <property type="match status" value="1"/>
</dbReference>
<reference evidence="6" key="1">
    <citation type="submission" date="2014-09" db="EMBL/GenBank/DDBJ databases">
        <authorList>
            <person name="Gomez-Valero L."/>
        </authorList>
    </citation>
    <scope>NUCLEOTIDE SEQUENCE [LARGE SCALE GENOMIC DNA]</scope>
    <source>
        <strain evidence="6">ATCC700992</strain>
    </source>
</reference>
<accession>A0A098G5U7</accession>
<keyword evidence="3" id="KW-1006">Bacterial flagellum protein export</keyword>
<proteinExistence type="inferred from homology"/>
<gene>
    <name evidence="5" type="ORF">LFA_2507</name>
</gene>
<dbReference type="AlphaFoldDB" id="A0A098G5U7"/>
<evidence type="ECO:0000256" key="1">
    <source>
        <dbReference type="ARBA" id="ARBA00010690"/>
    </source>
</evidence>
<dbReference type="EMBL" id="LN614827">
    <property type="protein sequence ID" value="CEG57878.1"/>
    <property type="molecule type" value="Genomic_DNA"/>
</dbReference>
<sequence>MKKEKPLAVALHYDGNNAPRIAAKGEGALARKIIATAREHGIPIEQNEELTALLSTVKLNDEIPSNLYVAVAQLLVFLYHVNEQKQQNPQD</sequence>
<keyword evidence="3" id="KW-0653">Protein transport</keyword>
<keyword evidence="6" id="KW-1185">Reference proteome</keyword>
<keyword evidence="3" id="KW-0813">Transport</keyword>
<evidence type="ECO:0000313" key="5">
    <source>
        <dbReference type="EMBL" id="CEG57878.1"/>
    </source>
</evidence>
<dbReference type="OrthoDB" id="5244399at2"/>
<comment type="similarity">
    <text evidence="1">Belongs to the type III secretion exporter family.</text>
</comment>
<evidence type="ECO:0000256" key="3">
    <source>
        <dbReference type="ARBA" id="ARBA00023225"/>
    </source>
</evidence>
<dbReference type="STRING" id="1212491.LFA_2507"/>
<organism evidence="5 6">
    <name type="scientific">Legionella fallonii LLAP-10</name>
    <dbReference type="NCBI Taxonomy" id="1212491"/>
    <lineage>
        <taxon>Bacteria</taxon>
        <taxon>Pseudomonadati</taxon>
        <taxon>Pseudomonadota</taxon>
        <taxon>Gammaproteobacteria</taxon>
        <taxon>Legionellales</taxon>
        <taxon>Legionellaceae</taxon>
        <taxon>Legionella</taxon>
    </lineage>
</organism>